<dbReference type="GO" id="GO:0030288">
    <property type="term" value="C:outer membrane-bounded periplasmic space"/>
    <property type="evidence" value="ECO:0007669"/>
    <property type="project" value="TreeGrafter"/>
</dbReference>
<protein>
    <submittedName>
        <fullName evidence="6">N-acetylmuramoyl-L-alanine amidase</fullName>
        <ecNumber evidence="6">3.5.1.28</ecNumber>
    </submittedName>
</protein>
<feature type="region of interest" description="Disordered" evidence="3">
    <location>
        <begin position="252"/>
        <end position="272"/>
    </location>
</feature>
<dbReference type="SUPFAM" id="SSF53187">
    <property type="entry name" value="Zn-dependent exopeptidases"/>
    <property type="match status" value="1"/>
</dbReference>
<proteinExistence type="predicted"/>
<dbReference type="PANTHER" id="PTHR30404:SF0">
    <property type="entry name" value="N-ACETYLMURAMOYL-L-ALANINE AMIDASE AMIC"/>
    <property type="match status" value="1"/>
</dbReference>
<organism evidence="6 7">
    <name type="scientific">Thermocoleostomius sinensis A174</name>
    <dbReference type="NCBI Taxonomy" id="2016057"/>
    <lineage>
        <taxon>Bacteria</taxon>
        <taxon>Bacillati</taxon>
        <taxon>Cyanobacteriota</taxon>
        <taxon>Cyanophyceae</taxon>
        <taxon>Oculatellales</taxon>
        <taxon>Oculatellaceae</taxon>
        <taxon>Thermocoleostomius</taxon>
    </lineage>
</organism>
<gene>
    <name evidence="6" type="ORF">OXH18_08350</name>
</gene>
<dbReference type="CDD" id="cd02696">
    <property type="entry name" value="MurNAc-LAA"/>
    <property type="match status" value="1"/>
</dbReference>
<keyword evidence="7" id="KW-1185">Reference proteome</keyword>
<dbReference type="InterPro" id="IPR002508">
    <property type="entry name" value="MurNAc-LAA_cat"/>
</dbReference>
<evidence type="ECO:0000256" key="3">
    <source>
        <dbReference type="SAM" id="MobiDB-lite"/>
    </source>
</evidence>
<feature type="domain" description="MurNAc-LAA" evidence="5">
    <location>
        <begin position="484"/>
        <end position="596"/>
    </location>
</feature>
<evidence type="ECO:0000313" key="7">
    <source>
        <dbReference type="Proteomes" id="UP001163152"/>
    </source>
</evidence>
<dbReference type="SMART" id="SM00287">
    <property type="entry name" value="SH3b"/>
    <property type="match status" value="1"/>
</dbReference>
<dbReference type="Pfam" id="PF01520">
    <property type="entry name" value="Amidase_3"/>
    <property type="match status" value="1"/>
</dbReference>
<feature type="domain" description="SH3b" evidence="4">
    <location>
        <begin position="244"/>
        <end position="303"/>
    </location>
</feature>
<dbReference type="InterPro" id="IPR013783">
    <property type="entry name" value="Ig-like_fold"/>
</dbReference>
<name>A0A9E9CB88_9CYAN</name>
<dbReference type="Gene3D" id="2.30.30.40">
    <property type="entry name" value="SH3 Domains"/>
    <property type="match status" value="1"/>
</dbReference>
<dbReference type="GO" id="GO:0008745">
    <property type="term" value="F:N-acetylmuramoyl-L-alanine amidase activity"/>
    <property type="evidence" value="ECO:0007669"/>
    <property type="project" value="UniProtKB-EC"/>
</dbReference>
<dbReference type="AlphaFoldDB" id="A0A9E9CB88"/>
<evidence type="ECO:0000259" key="5">
    <source>
        <dbReference type="SMART" id="SM00646"/>
    </source>
</evidence>
<dbReference type="KEGG" id="tsin:OXH18_08350"/>
<sequence>MNIDSRWLGLSSIVFSVAAMGGTTIVSTLVSTASVAWAEEQPLFVAYPSNGHETSAPQIFLIGTAPPEGEVTVNGQRINRSPAGHFAPSFPLEFGENVFTLQYQDQTLTLVVNRVAAEPPAPVGTAFGDGSLLPAAEVARLPGELVCFSAIAPANAEVSVVLNQQTIPLSPQTDAVTLPPNSAVLTSQNQPIAAPTTIATSYEGCTSTTQPGDLGTPLFQLTLNGETVQEPGTGRVRILSPSDLPVIEITAESGTTRTGPSTDHSRLTPLPQGTRAAVTGRDGDWLRLEYGAWIRQSDTQPLTTTVPPRSLIRSIRATQTEGWTEIAFPLQVPVPISVQQGDRTFTLTLHNTTAQTDTILLNDDPIIERLDWQQTTPEQVQYQFNLKSVQQWGYKLRYEGTTLVLSLRHPPEQSTRRPLAGVRVLLDPGHGSDADLGARGPTGYPEKDVTLVVSNLIRDRLIARGATVLMTREGDIDLYPQDRVALIDQLEPTIALSIHYNALPDAGDAENTAGVGTFWYNTQTHSLAVFLHNYLVETLDRPSYGVFWNNLALTRPTVAPAVLLELGFMINPNEFEWIVDPSEQEKLAEAIAAGVEQWVIQTAAVDASVNVSSGSE</sequence>
<dbReference type="Proteomes" id="UP001163152">
    <property type="component" value="Chromosome"/>
</dbReference>
<evidence type="ECO:0000313" key="6">
    <source>
        <dbReference type="EMBL" id="WAL61982.1"/>
    </source>
</evidence>
<dbReference type="Gene3D" id="3.40.630.40">
    <property type="entry name" value="Zn-dependent exopeptidases"/>
    <property type="match status" value="1"/>
</dbReference>
<dbReference type="Gene3D" id="2.60.40.10">
    <property type="entry name" value="Immunoglobulins"/>
    <property type="match status" value="1"/>
</dbReference>
<dbReference type="EMBL" id="CP113797">
    <property type="protein sequence ID" value="WAL61982.1"/>
    <property type="molecule type" value="Genomic_DNA"/>
</dbReference>
<keyword evidence="2" id="KW-0961">Cell wall biogenesis/degradation</keyword>
<evidence type="ECO:0000256" key="1">
    <source>
        <dbReference type="ARBA" id="ARBA00022801"/>
    </source>
</evidence>
<dbReference type="EC" id="3.5.1.28" evidence="6"/>
<dbReference type="SMART" id="SM00646">
    <property type="entry name" value="Ami_3"/>
    <property type="match status" value="1"/>
</dbReference>
<dbReference type="GO" id="GO:0009253">
    <property type="term" value="P:peptidoglycan catabolic process"/>
    <property type="evidence" value="ECO:0007669"/>
    <property type="project" value="InterPro"/>
</dbReference>
<feature type="compositionally biased region" description="Polar residues" evidence="3">
    <location>
        <begin position="252"/>
        <end position="262"/>
    </location>
</feature>
<dbReference type="InterPro" id="IPR003646">
    <property type="entry name" value="SH3-like_bac-type"/>
</dbReference>
<dbReference type="GO" id="GO:0071555">
    <property type="term" value="P:cell wall organization"/>
    <property type="evidence" value="ECO:0007669"/>
    <property type="project" value="UniProtKB-KW"/>
</dbReference>
<dbReference type="InterPro" id="IPR050695">
    <property type="entry name" value="N-acetylmuramoyl_amidase_3"/>
</dbReference>
<reference evidence="6" key="1">
    <citation type="submission" date="2022-12" db="EMBL/GenBank/DDBJ databases">
        <title>Polyphasic identification of a Novel Hot-Spring Cyanobacterium Ocullathermofonsia sinensis gen nov. sp. nov. and Genomic Insights on its Adaptations to the Thermal Habitat.</title>
        <authorList>
            <person name="Daroch M."/>
            <person name="Tang J."/>
            <person name="Jiang Y."/>
        </authorList>
    </citation>
    <scope>NUCLEOTIDE SEQUENCE</scope>
    <source>
        <strain evidence="6">PKUAC-SCTA174</strain>
    </source>
</reference>
<keyword evidence="1 6" id="KW-0378">Hydrolase</keyword>
<dbReference type="PANTHER" id="PTHR30404">
    <property type="entry name" value="N-ACETYLMURAMOYL-L-ALANINE AMIDASE"/>
    <property type="match status" value="1"/>
</dbReference>
<accession>A0A9E9CB88</accession>
<evidence type="ECO:0000259" key="4">
    <source>
        <dbReference type="SMART" id="SM00287"/>
    </source>
</evidence>
<evidence type="ECO:0000256" key="2">
    <source>
        <dbReference type="ARBA" id="ARBA00023316"/>
    </source>
</evidence>